<dbReference type="Gene3D" id="1.10.1200.10">
    <property type="entry name" value="ACP-like"/>
    <property type="match status" value="1"/>
</dbReference>
<dbReference type="SUPFAM" id="SSF56801">
    <property type="entry name" value="Acetyl-CoA synthetase-like"/>
    <property type="match status" value="1"/>
</dbReference>
<feature type="domain" description="Carrier" evidence="4">
    <location>
        <begin position="575"/>
        <end position="658"/>
    </location>
</feature>
<dbReference type="InterPro" id="IPR009081">
    <property type="entry name" value="PP-bd_ACP"/>
</dbReference>
<evidence type="ECO:0000256" key="3">
    <source>
        <dbReference type="ARBA" id="ARBA00022857"/>
    </source>
</evidence>
<dbReference type="KEGG" id="plj:28892853"/>
<dbReference type="Proteomes" id="UP000078340">
    <property type="component" value="Unassembled WGS sequence"/>
</dbReference>
<gene>
    <name evidence="5" type="ORF">VFPFJ_10737</name>
</gene>
<evidence type="ECO:0000313" key="6">
    <source>
        <dbReference type="Proteomes" id="UP000078340"/>
    </source>
</evidence>
<dbReference type="InterPro" id="IPR013120">
    <property type="entry name" value="FAR_NAD-bd"/>
</dbReference>
<comment type="caution">
    <text evidence="5">The sequence shown here is derived from an EMBL/GenBank/DDBJ whole genome shotgun (WGS) entry which is preliminary data.</text>
</comment>
<dbReference type="SUPFAM" id="SSF51735">
    <property type="entry name" value="NAD(P)-binding Rossmann-fold domains"/>
    <property type="match status" value="1"/>
</dbReference>
<sequence>MGNVEVCAEAIDAPDQFLEPDYGRRLLVNVVDGRAASEPDRPFAHVPATSDPKDGWKPVTYRQLSNAVNHLAHELLQRAENQDTPSGDFPTVAYIGPNDVRYPIFMLACIKAHHKAFFISPRNSVEGQLSLFKATNCSMLYFAESHLQTVLPWLERYPMRVVMAPSPDIWLQSTAAPIVFKKTFDEAKWDPLVVLHTSGSTGIPKPIVMRQGGLAIADGLRNGPDLHGAPSTWVHWGGASRFFLPMPLFHAAGVAAIASTGIYYGAGLVLGITDRPLTPDMVVESLKHSGADGAMLPPSIIEEISHMEEGVEALAALKYVGFGGGNLAAAAGSSLVERGVSLSNMIASTECIPYILHYQTDPKLWQYFIINSKDMGADFRPVSWDADVFEMVLCRDDPKEPGRKAVFYTFPNKTEWSTGDLFKPHPTLPDHWMYHGRADNVIVFSNGEKLNPVTIEETMLGDPRIKGALVVGDQKFQPALILEPHVAPADKEAADALIEEIWPLVEQANKDTVTHGRIARELVVLSDPAMPFLRAAKGSVQRGPTVREYKDFVEELYLRMDEGVEIQDAIGLDLSSKEHLAQSIVEVIHARIGNERVGPSTDLFAAGMDSLQVISLSKILRSSLEAAGVAVDQNTVAPRVIYANPTPTALADRLFSVAHGEDHGQSESSREIEALADMVLKYTTDLPAPNGNQADPLDQDQTVLITGTTGSLGAYMLDRLVSSPNVKKVIALNRGEDGGRSRQPAFNSDRGLTTDFSKVEFLGVDLSVPTWGLEQSKYDELLESADRIVHNAWPVNFVISVSSFEPFIRGVRHLVDFASRAAKRVPIVFISSIGTADGWTSGEPVPEKQLNDLTLPHMGYGRSKLAGSLILDAAAERSRVPAATIRVGQIGGPRGKTGMWNRQEFIPSLIASSVHLGVLPDSVGPIDVVDWTPVEDIAGLILDVVGVTAPMPVSDISGYFHGVNPSAITWTEVAKVLHEFYGGRIEKIIPLEEWVARLEASADDADVDADRNPAIKLLDTYRGMVEANRAGLGHVYFDMKRTVEKSPTMRNLGPIDAELVRNWCEQWKF</sequence>
<dbReference type="InterPro" id="IPR051414">
    <property type="entry name" value="Adenylate-forming_Reductase"/>
</dbReference>
<dbReference type="InterPro" id="IPR036736">
    <property type="entry name" value="ACP-like_sf"/>
</dbReference>
<evidence type="ECO:0000259" key="4">
    <source>
        <dbReference type="PROSITE" id="PS50075"/>
    </source>
</evidence>
<dbReference type="Pfam" id="PF23562">
    <property type="entry name" value="AMP-binding_C_3"/>
    <property type="match status" value="1"/>
</dbReference>
<dbReference type="InterPro" id="IPR020806">
    <property type="entry name" value="PKS_PP-bd"/>
</dbReference>
<accession>A0A179GD47</accession>
<dbReference type="InterPro" id="IPR020845">
    <property type="entry name" value="AMP-binding_CS"/>
</dbReference>
<name>A0A179GD47_PURLI</name>
<dbReference type="Pfam" id="PF00501">
    <property type="entry name" value="AMP-binding"/>
    <property type="match status" value="1"/>
</dbReference>
<dbReference type="SMART" id="SM00823">
    <property type="entry name" value="PKS_PP"/>
    <property type="match status" value="1"/>
</dbReference>
<dbReference type="GeneID" id="28892853"/>
<dbReference type="InterPro" id="IPR000873">
    <property type="entry name" value="AMP-dep_synth/lig_dom"/>
</dbReference>
<dbReference type="AlphaFoldDB" id="A0A179GD47"/>
<dbReference type="PANTHER" id="PTHR43439:SF2">
    <property type="entry name" value="ENZYME, PUTATIVE (JCVI)-RELATED"/>
    <property type="match status" value="1"/>
</dbReference>
<dbReference type="InterPro" id="IPR042099">
    <property type="entry name" value="ANL_N_sf"/>
</dbReference>
<proteinExistence type="predicted"/>
<keyword evidence="3" id="KW-0521">NADP</keyword>
<evidence type="ECO:0000256" key="1">
    <source>
        <dbReference type="ARBA" id="ARBA00022450"/>
    </source>
</evidence>
<dbReference type="Gene3D" id="3.40.50.12780">
    <property type="entry name" value="N-terminal domain of ligase-like"/>
    <property type="match status" value="1"/>
</dbReference>
<dbReference type="EMBL" id="LSBI01000016">
    <property type="protein sequence ID" value="OAQ75747.1"/>
    <property type="molecule type" value="Genomic_DNA"/>
</dbReference>
<dbReference type="PROSITE" id="PS00455">
    <property type="entry name" value="AMP_BINDING"/>
    <property type="match status" value="1"/>
</dbReference>
<dbReference type="PANTHER" id="PTHR43439">
    <property type="entry name" value="PHENYLACETATE-COENZYME A LIGASE"/>
    <property type="match status" value="1"/>
</dbReference>
<dbReference type="SUPFAM" id="SSF47336">
    <property type="entry name" value="ACP-like"/>
    <property type="match status" value="1"/>
</dbReference>
<dbReference type="InterPro" id="IPR036291">
    <property type="entry name" value="NAD(P)-bd_dom_sf"/>
</dbReference>
<dbReference type="OMA" id="MPMFHAA"/>
<reference evidence="5 6" key="1">
    <citation type="submission" date="2016-02" db="EMBL/GenBank/DDBJ databases">
        <title>Biosynthesis of antibiotic leucinostatins and their inhibition on Phytophthora in bio-control Purpureocillium lilacinum.</title>
        <authorList>
            <person name="Wang G."/>
            <person name="Liu Z."/>
            <person name="Lin R."/>
            <person name="Li E."/>
            <person name="Mao Z."/>
            <person name="Ling J."/>
            <person name="Yin W."/>
            <person name="Xie B."/>
        </authorList>
    </citation>
    <scope>NUCLEOTIDE SEQUENCE [LARGE SCALE GENOMIC DNA]</scope>
    <source>
        <strain evidence="5">PLFJ-1</strain>
    </source>
</reference>
<dbReference type="STRING" id="33203.A0A179GD47"/>
<keyword evidence="1" id="KW-0596">Phosphopantetheine</keyword>
<evidence type="ECO:0000256" key="2">
    <source>
        <dbReference type="ARBA" id="ARBA00022553"/>
    </source>
</evidence>
<protein>
    <submittedName>
        <fullName evidence="5">L-aminoadipate-semialdehyde dehydrogenase</fullName>
    </submittedName>
</protein>
<dbReference type="Pfam" id="PF00550">
    <property type="entry name" value="PP-binding"/>
    <property type="match status" value="1"/>
</dbReference>
<dbReference type="Gene3D" id="3.40.50.720">
    <property type="entry name" value="NAD(P)-binding Rossmann-like Domain"/>
    <property type="match status" value="1"/>
</dbReference>
<dbReference type="PROSITE" id="PS50075">
    <property type="entry name" value="CARRIER"/>
    <property type="match status" value="1"/>
</dbReference>
<dbReference type="Pfam" id="PF07993">
    <property type="entry name" value="NAD_binding_4"/>
    <property type="match status" value="1"/>
</dbReference>
<evidence type="ECO:0000313" key="5">
    <source>
        <dbReference type="EMBL" id="OAQ75747.1"/>
    </source>
</evidence>
<dbReference type="GO" id="GO:0031177">
    <property type="term" value="F:phosphopantetheine binding"/>
    <property type="evidence" value="ECO:0007669"/>
    <property type="project" value="InterPro"/>
</dbReference>
<organism evidence="5 6">
    <name type="scientific">Purpureocillium lilacinum</name>
    <name type="common">Paecilomyces lilacinus</name>
    <dbReference type="NCBI Taxonomy" id="33203"/>
    <lineage>
        <taxon>Eukaryota</taxon>
        <taxon>Fungi</taxon>
        <taxon>Dikarya</taxon>
        <taxon>Ascomycota</taxon>
        <taxon>Pezizomycotina</taxon>
        <taxon>Sordariomycetes</taxon>
        <taxon>Hypocreomycetidae</taxon>
        <taxon>Hypocreales</taxon>
        <taxon>Ophiocordycipitaceae</taxon>
        <taxon>Purpureocillium</taxon>
    </lineage>
</organism>
<keyword evidence="2" id="KW-0597">Phosphoprotein</keyword>